<gene>
    <name evidence="1" type="ORF">ENSA7_16170</name>
</gene>
<dbReference type="PANTHER" id="PTHR35566:SF1">
    <property type="entry name" value="TYPE VI SECRETION SYSTEM BASEPLATE COMPONENT TSSK1"/>
    <property type="match status" value="1"/>
</dbReference>
<reference evidence="1 2" key="1">
    <citation type="submission" date="2018-03" db="EMBL/GenBank/DDBJ databases">
        <title>Draft Genome Sequences of the Obligatory Marine Myxobacteria Enhygromyxa salina SWB007.</title>
        <authorList>
            <person name="Poehlein A."/>
            <person name="Moghaddam J.A."/>
            <person name="Harms H."/>
            <person name="Alanjari M."/>
            <person name="Koenig G.M."/>
            <person name="Daniel R."/>
            <person name="Schaeberle T.F."/>
        </authorList>
    </citation>
    <scope>NUCLEOTIDE SEQUENCE [LARGE SCALE GENOMIC DNA]</scope>
    <source>
        <strain evidence="1 2">SWB007</strain>
    </source>
</reference>
<dbReference type="Proteomes" id="UP000238823">
    <property type="component" value="Unassembled WGS sequence"/>
</dbReference>
<dbReference type="PANTHER" id="PTHR35566">
    <property type="entry name" value="BLR3599 PROTEIN"/>
    <property type="match status" value="1"/>
</dbReference>
<dbReference type="NCBIfam" id="TIGR03353">
    <property type="entry name" value="VI_chp_4"/>
    <property type="match status" value="1"/>
</dbReference>
<protein>
    <submittedName>
        <fullName evidence="1">Uncharacterized protein</fullName>
    </submittedName>
</protein>
<comment type="caution">
    <text evidence="1">The sequence shown here is derived from an EMBL/GenBank/DDBJ whole genome shotgun (WGS) entry which is preliminary data.</text>
</comment>
<sequence>MSGKLAFPAWAMGQVLLPEQFQAQQEALLAHVGVRAALSGLPAYGLARLVINEELLATGALSVERLTYVFASGLLIDTPGNAVLTNANLGELTDDTASIYLHIHNDVIDATDLAHYVDDPRSVTRVIFRAELSLAARLDDARESVKLMELVRDRDRRWVLGAYSPPLLRTGGGGSPFLRDKLSRCQRSVRAVEAQLGRRIKDAFLGREQVSELRRIRAAAYRVLAVLADHGFGEDAQVKVALHPYMLFSLLRDFDLEAAILSEDQSVTHPRYHHEDLAASFEVLRQRIDGQLGASSLNSKRLEFTHRASWYVAAPFPDDLCTSNEVFLIVKSSGPEPVMFDDIKLASPRRIEEIYSHALAGVPLTPMNATTAASFAQTYGRDAAFYEVGTAGDLEWAHAVSERELCFPSWRELEGISAVLVWGG</sequence>
<accession>A0A2S9YUF8</accession>
<dbReference type="Pfam" id="PF05936">
    <property type="entry name" value="T6SS_VasE"/>
    <property type="match status" value="1"/>
</dbReference>
<dbReference type="InterPro" id="IPR010263">
    <property type="entry name" value="T6SS_TssK"/>
</dbReference>
<dbReference type="RefSeq" id="WP_106088650.1">
    <property type="nucleotide sequence ID" value="NZ_PVNL01000038.1"/>
</dbReference>
<evidence type="ECO:0000313" key="1">
    <source>
        <dbReference type="EMBL" id="PRQ08672.1"/>
    </source>
</evidence>
<dbReference type="AlphaFoldDB" id="A0A2S9YUF8"/>
<name>A0A2S9YUF8_9BACT</name>
<dbReference type="OrthoDB" id="9775333at2"/>
<proteinExistence type="predicted"/>
<organism evidence="1 2">
    <name type="scientific">Enhygromyxa salina</name>
    <dbReference type="NCBI Taxonomy" id="215803"/>
    <lineage>
        <taxon>Bacteria</taxon>
        <taxon>Pseudomonadati</taxon>
        <taxon>Myxococcota</taxon>
        <taxon>Polyangia</taxon>
        <taxon>Nannocystales</taxon>
        <taxon>Nannocystaceae</taxon>
        <taxon>Enhygromyxa</taxon>
    </lineage>
</organism>
<dbReference type="EMBL" id="PVNL01000038">
    <property type="protein sequence ID" value="PRQ08672.1"/>
    <property type="molecule type" value="Genomic_DNA"/>
</dbReference>
<evidence type="ECO:0000313" key="2">
    <source>
        <dbReference type="Proteomes" id="UP000238823"/>
    </source>
</evidence>